<dbReference type="EMBL" id="FNEV01000005">
    <property type="protein sequence ID" value="SDJ41181.1"/>
    <property type="molecule type" value="Genomic_DNA"/>
</dbReference>
<dbReference type="Gene3D" id="3.40.50.280">
    <property type="entry name" value="Cobalamin-binding domain"/>
    <property type="match status" value="1"/>
</dbReference>
<dbReference type="PANTHER" id="PTHR45833:SF1">
    <property type="entry name" value="METHIONINE SYNTHASE"/>
    <property type="match status" value="1"/>
</dbReference>
<dbReference type="Gene3D" id="1.10.1240.10">
    <property type="entry name" value="Methionine synthase domain"/>
    <property type="match status" value="1"/>
</dbReference>
<dbReference type="PANTHER" id="PTHR45833">
    <property type="entry name" value="METHIONINE SYNTHASE"/>
    <property type="match status" value="1"/>
</dbReference>
<keyword evidence="1" id="KW-0479">Metal-binding</keyword>
<evidence type="ECO:0000313" key="5">
    <source>
        <dbReference type="Proteomes" id="UP000199225"/>
    </source>
</evidence>
<protein>
    <submittedName>
        <fullName evidence="4">Methanogenic corrinoid protein MtbC1</fullName>
    </submittedName>
</protein>
<evidence type="ECO:0000256" key="2">
    <source>
        <dbReference type="ARBA" id="ARBA00023285"/>
    </source>
</evidence>
<dbReference type="SUPFAM" id="SSF52242">
    <property type="entry name" value="Cobalamin (vitamin B12)-binding domain"/>
    <property type="match status" value="1"/>
</dbReference>
<dbReference type="GO" id="GO:0031419">
    <property type="term" value="F:cobalamin binding"/>
    <property type="evidence" value="ECO:0007669"/>
    <property type="project" value="InterPro"/>
</dbReference>
<dbReference type="OrthoDB" id="5756833at2"/>
<evidence type="ECO:0000313" key="4">
    <source>
        <dbReference type="EMBL" id="SDJ41181.1"/>
    </source>
</evidence>
<keyword evidence="5" id="KW-1185">Reference proteome</keyword>
<dbReference type="GO" id="GO:0046872">
    <property type="term" value="F:metal ion binding"/>
    <property type="evidence" value="ECO:0007669"/>
    <property type="project" value="UniProtKB-KW"/>
</dbReference>
<dbReference type="GO" id="GO:0050667">
    <property type="term" value="P:homocysteine metabolic process"/>
    <property type="evidence" value="ECO:0007669"/>
    <property type="project" value="TreeGrafter"/>
</dbReference>
<name>A0A1G8TI64_9BACI</name>
<gene>
    <name evidence="4" type="ORF">SAMN04490247_1796</name>
</gene>
<dbReference type="GO" id="GO:0008705">
    <property type="term" value="F:methionine synthase activity"/>
    <property type="evidence" value="ECO:0007669"/>
    <property type="project" value="TreeGrafter"/>
</dbReference>
<dbReference type="InterPro" id="IPR050554">
    <property type="entry name" value="Met_Synthase/Corrinoid"/>
</dbReference>
<evidence type="ECO:0000256" key="1">
    <source>
        <dbReference type="ARBA" id="ARBA00022723"/>
    </source>
</evidence>
<reference evidence="5" key="1">
    <citation type="submission" date="2016-10" db="EMBL/GenBank/DDBJ databases">
        <authorList>
            <person name="Varghese N."/>
            <person name="Submissions S."/>
        </authorList>
    </citation>
    <scope>NUCLEOTIDE SEQUENCE [LARGE SCALE GENOMIC DNA]</scope>
    <source>
        <strain evidence="5">DSM 4771</strain>
    </source>
</reference>
<dbReference type="RefSeq" id="WP_093193531.1">
    <property type="nucleotide sequence ID" value="NZ_FNEV01000005.1"/>
</dbReference>
<dbReference type="STRING" id="86666.SAMN04490247_1796"/>
<dbReference type="Proteomes" id="UP000199225">
    <property type="component" value="Unassembled WGS sequence"/>
</dbReference>
<sequence length="215" mass="24317">MNQAEFSEEYLGYIMDSDKQAVFNLVKNELENGVPVEKVYQGIEEAMYEVGRKWHKNEISIAHEHLATAITQWVLMTAFPQLIHDYASEQPNKKVMSFTVAGNNHDLGIKMVNDILENKGFSVTYLGTNLPIKGALEFIKAHGPDYILISVALPVNVPYAKEATQIIRETEGLKSVKIIVGGYCFKQFPDLLDKMNYDYYASDLDEFIELADKLG</sequence>
<dbReference type="Pfam" id="PF02607">
    <property type="entry name" value="B12-binding_2"/>
    <property type="match status" value="1"/>
</dbReference>
<dbReference type="GO" id="GO:0005829">
    <property type="term" value="C:cytosol"/>
    <property type="evidence" value="ECO:0007669"/>
    <property type="project" value="TreeGrafter"/>
</dbReference>
<dbReference type="SUPFAM" id="SSF47644">
    <property type="entry name" value="Methionine synthase domain"/>
    <property type="match status" value="1"/>
</dbReference>
<keyword evidence="2" id="KW-0170">Cobalt</keyword>
<dbReference type="Pfam" id="PF02310">
    <property type="entry name" value="B12-binding"/>
    <property type="match status" value="1"/>
</dbReference>
<dbReference type="AlphaFoldDB" id="A0A1G8TI64"/>
<dbReference type="InterPro" id="IPR036594">
    <property type="entry name" value="Meth_synthase_dom"/>
</dbReference>
<dbReference type="PROSITE" id="PS51332">
    <property type="entry name" value="B12_BINDING"/>
    <property type="match status" value="1"/>
</dbReference>
<dbReference type="InterPro" id="IPR006158">
    <property type="entry name" value="Cobalamin-bd"/>
</dbReference>
<dbReference type="GO" id="GO:0046653">
    <property type="term" value="P:tetrahydrofolate metabolic process"/>
    <property type="evidence" value="ECO:0007669"/>
    <property type="project" value="TreeGrafter"/>
</dbReference>
<accession>A0A1G8TI64</accession>
<proteinExistence type="predicted"/>
<evidence type="ECO:0000259" key="3">
    <source>
        <dbReference type="PROSITE" id="PS51332"/>
    </source>
</evidence>
<feature type="domain" description="B12-binding" evidence="3">
    <location>
        <begin position="92"/>
        <end position="215"/>
    </location>
</feature>
<organism evidence="4 5">
    <name type="scientific">Salimicrobium halophilum</name>
    <dbReference type="NCBI Taxonomy" id="86666"/>
    <lineage>
        <taxon>Bacteria</taxon>
        <taxon>Bacillati</taxon>
        <taxon>Bacillota</taxon>
        <taxon>Bacilli</taxon>
        <taxon>Bacillales</taxon>
        <taxon>Bacillaceae</taxon>
        <taxon>Salimicrobium</taxon>
    </lineage>
</organism>
<dbReference type="InterPro" id="IPR003759">
    <property type="entry name" value="Cbl-bd_cap"/>
</dbReference>
<dbReference type="InterPro" id="IPR036724">
    <property type="entry name" value="Cobalamin-bd_sf"/>
</dbReference>